<dbReference type="EMBL" id="PCTI01000006">
    <property type="protein sequence ID" value="PIP69237.1"/>
    <property type="molecule type" value="Genomic_DNA"/>
</dbReference>
<comment type="caution">
    <text evidence="1">The sequence shown here is derived from an EMBL/GenBank/DDBJ whole genome shotgun (WGS) entry which is preliminary data.</text>
</comment>
<protein>
    <recommendedName>
        <fullName evidence="3">Glycosyltransferase 2-like domain-containing protein</fullName>
    </recommendedName>
</protein>
<evidence type="ECO:0000313" key="1">
    <source>
        <dbReference type="EMBL" id="PIP69237.1"/>
    </source>
</evidence>
<evidence type="ECO:0008006" key="3">
    <source>
        <dbReference type="Google" id="ProtNLM"/>
    </source>
</evidence>
<proteinExistence type="predicted"/>
<name>A0A2H0CH52_9BACT</name>
<sequence>MSKTLAPVAVFVYNRPNNTKAVIEALQNNYLAKETDVFVFSDGPKNEKNKKSVDEVRSYLKTVTGFKSFTVIERKENYYIERNIIEGVTEIINRFGRIIVLEDDGVSARHFLSFMNDALDFYQNMEKVMHIATFTFIKMPKDFRKTFFWSYSENTGGGWGTWKNRWDKFQWFKNEREALSVMSDEQKKRVELDGVTKSLGFLKLSPIPWDICWNIAINRNDGLSVNSPGALIRNNGLFNGTHFTALNMVLGKSLFDVELDENERIVFDDSPVLNNQAIGLLKEFYGKMGKRTRDKVLHYFVRILVVLRITKLAKWIFS</sequence>
<reference evidence="1 2" key="1">
    <citation type="submission" date="2017-09" db="EMBL/GenBank/DDBJ databases">
        <title>Depth-based differentiation of microbial function through sediment-hosted aquifers and enrichment of novel symbionts in the deep terrestrial subsurface.</title>
        <authorList>
            <person name="Probst A.J."/>
            <person name="Ladd B."/>
            <person name="Jarett J.K."/>
            <person name="Geller-Mcgrath D.E."/>
            <person name="Sieber C.M."/>
            <person name="Emerson J.B."/>
            <person name="Anantharaman K."/>
            <person name="Thomas B.C."/>
            <person name="Malmstrom R."/>
            <person name="Stieglmeier M."/>
            <person name="Klingl A."/>
            <person name="Woyke T."/>
            <person name="Ryan C.M."/>
            <person name="Banfield J.F."/>
        </authorList>
    </citation>
    <scope>NUCLEOTIDE SEQUENCE [LARGE SCALE GENOMIC DNA]</scope>
    <source>
        <strain evidence="1">CG22_combo_CG10-13_8_21_14_all_32_8</strain>
    </source>
</reference>
<gene>
    <name evidence="1" type="ORF">COW91_00380</name>
</gene>
<dbReference type="SUPFAM" id="SSF53448">
    <property type="entry name" value="Nucleotide-diphospho-sugar transferases"/>
    <property type="match status" value="1"/>
</dbReference>
<dbReference type="Proteomes" id="UP000229176">
    <property type="component" value="Unassembled WGS sequence"/>
</dbReference>
<dbReference type="AlphaFoldDB" id="A0A2H0CH52"/>
<dbReference type="InterPro" id="IPR029044">
    <property type="entry name" value="Nucleotide-diphossugar_trans"/>
</dbReference>
<evidence type="ECO:0000313" key="2">
    <source>
        <dbReference type="Proteomes" id="UP000229176"/>
    </source>
</evidence>
<organism evidence="1 2">
    <name type="scientific">Candidatus Nomurabacteria bacterium CG22_combo_CG10-13_8_21_14_all_32_8</name>
    <dbReference type="NCBI Taxonomy" id="1974732"/>
    <lineage>
        <taxon>Bacteria</taxon>
        <taxon>Candidatus Nomuraibacteriota</taxon>
    </lineage>
</organism>
<accession>A0A2H0CH52</accession>
<dbReference type="Gene3D" id="3.90.550.10">
    <property type="entry name" value="Spore Coat Polysaccharide Biosynthesis Protein SpsA, Chain A"/>
    <property type="match status" value="1"/>
</dbReference>